<evidence type="ECO:0000313" key="11">
    <source>
        <dbReference type="Proteomes" id="UP000004509"/>
    </source>
</evidence>
<dbReference type="OrthoDB" id="9770036at2"/>
<comment type="similarity">
    <text evidence="6">Belongs to the ABC-4 integral membrane protein family.</text>
</comment>
<feature type="transmembrane region" description="Helical" evidence="7">
    <location>
        <begin position="271"/>
        <end position="301"/>
    </location>
</feature>
<dbReference type="GO" id="GO:0022857">
    <property type="term" value="F:transmembrane transporter activity"/>
    <property type="evidence" value="ECO:0007669"/>
    <property type="project" value="TreeGrafter"/>
</dbReference>
<evidence type="ECO:0000256" key="2">
    <source>
        <dbReference type="ARBA" id="ARBA00022475"/>
    </source>
</evidence>
<evidence type="ECO:0000256" key="4">
    <source>
        <dbReference type="ARBA" id="ARBA00022989"/>
    </source>
</evidence>
<sequence length="407" mass="43692">MFEDILSALQNFRHNKTRTLLSLLGIMIGVSSVVITMNLSSSLEASVALVFKDLSSSILTVMPHSRRNRPLTMNQQYADVLQEKIPEIKQVFFMDGVNATVMRGSLSAGTKECQGVDYGYFEANKWELEYGEPFSISDFMTGARKVIIGEDIAKGLFPEGNAVGKTVSLSINNGDSAPLLFTCTVSGVLKTKNSFFGQIQQYIILPRAFLVRQLGHKNEGSRMAVEVYETVTDFTAVETAIEEVSAEFANNKNAVRVFSAASMQQQIQGNLAMISAVFSGIAALSLLIGGVGIMNIMLVTVAERRQEIGIRKAIGATTGAILSQFLTESAAISIVGGGIGLAGGFLISFVVITPVLQLFSGGSAVMLKFNMQGALTAFLISAAAGIFFGFYPAWQAGKLDPVKALEE</sequence>
<feature type="domain" description="ABC3 transporter permease C-terminal" evidence="8">
    <location>
        <begin position="281"/>
        <end position="401"/>
    </location>
</feature>
<dbReference type="Pfam" id="PF02687">
    <property type="entry name" value="FtsX"/>
    <property type="match status" value="1"/>
</dbReference>
<feature type="transmembrane region" description="Helical" evidence="7">
    <location>
        <begin position="20"/>
        <end position="39"/>
    </location>
</feature>
<evidence type="ECO:0000256" key="1">
    <source>
        <dbReference type="ARBA" id="ARBA00004651"/>
    </source>
</evidence>
<feature type="domain" description="MacB-like periplasmic core" evidence="9">
    <location>
        <begin position="19"/>
        <end position="243"/>
    </location>
</feature>
<dbReference type="AlphaFoldDB" id="C8PNX1"/>
<comment type="subcellular location">
    <subcellularLocation>
        <location evidence="1">Cell membrane</location>
        <topology evidence="1">Multi-pass membrane protein</topology>
    </subcellularLocation>
</comment>
<evidence type="ECO:0000256" key="5">
    <source>
        <dbReference type="ARBA" id="ARBA00023136"/>
    </source>
</evidence>
<keyword evidence="2" id="KW-1003">Cell membrane</keyword>
<feature type="transmembrane region" description="Helical" evidence="7">
    <location>
        <begin position="374"/>
        <end position="394"/>
    </location>
</feature>
<dbReference type="EMBL" id="ACYH01000024">
    <property type="protein sequence ID" value="EEV20834.1"/>
    <property type="molecule type" value="Genomic_DNA"/>
</dbReference>
<evidence type="ECO:0000256" key="3">
    <source>
        <dbReference type="ARBA" id="ARBA00022692"/>
    </source>
</evidence>
<protein>
    <submittedName>
        <fullName evidence="10">Efflux ABC transporter, permease protein</fullName>
    </submittedName>
</protein>
<dbReference type="STRING" id="596324.TREVI0001_1690"/>
<accession>C8PNX1</accession>
<keyword evidence="3 7" id="KW-0812">Transmembrane</keyword>
<dbReference type="InterPro" id="IPR050250">
    <property type="entry name" value="Macrolide_Exporter_MacB"/>
</dbReference>
<dbReference type="Proteomes" id="UP000004509">
    <property type="component" value="Unassembled WGS sequence"/>
</dbReference>
<keyword evidence="5 7" id="KW-0472">Membrane</keyword>
<evidence type="ECO:0000313" key="10">
    <source>
        <dbReference type="EMBL" id="EEV20834.1"/>
    </source>
</evidence>
<dbReference type="eggNOG" id="COG0577">
    <property type="taxonomic scope" value="Bacteria"/>
</dbReference>
<comment type="caution">
    <text evidence="10">The sequence shown here is derived from an EMBL/GenBank/DDBJ whole genome shotgun (WGS) entry which is preliminary data.</text>
</comment>
<organism evidence="10 11">
    <name type="scientific">Treponema vincentii ATCC 35580</name>
    <dbReference type="NCBI Taxonomy" id="596324"/>
    <lineage>
        <taxon>Bacteria</taxon>
        <taxon>Pseudomonadati</taxon>
        <taxon>Spirochaetota</taxon>
        <taxon>Spirochaetia</taxon>
        <taxon>Spirochaetales</taxon>
        <taxon>Treponemataceae</taxon>
        <taxon>Treponema</taxon>
    </lineage>
</organism>
<dbReference type="RefSeq" id="WP_006188239.1">
    <property type="nucleotide sequence ID" value="NZ_ACYH01000024.1"/>
</dbReference>
<evidence type="ECO:0000256" key="6">
    <source>
        <dbReference type="ARBA" id="ARBA00038076"/>
    </source>
</evidence>
<dbReference type="GO" id="GO:0005886">
    <property type="term" value="C:plasma membrane"/>
    <property type="evidence" value="ECO:0007669"/>
    <property type="project" value="UniProtKB-SubCell"/>
</dbReference>
<evidence type="ECO:0000256" key="7">
    <source>
        <dbReference type="SAM" id="Phobius"/>
    </source>
</evidence>
<name>C8PNX1_9SPIR</name>
<dbReference type="InterPro" id="IPR003838">
    <property type="entry name" value="ABC3_permease_C"/>
</dbReference>
<gene>
    <name evidence="10" type="ORF">TREVI0001_1690</name>
</gene>
<dbReference type="Pfam" id="PF12704">
    <property type="entry name" value="MacB_PCD"/>
    <property type="match status" value="1"/>
</dbReference>
<dbReference type="InterPro" id="IPR025857">
    <property type="entry name" value="MacB_PCD"/>
</dbReference>
<dbReference type="PANTHER" id="PTHR30572">
    <property type="entry name" value="MEMBRANE COMPONENT OF TRANSPORTER-RELATED"/>
    <property type="match status" value="1"/>
</dbReference>
<proteinExistence type="inferred from homology"/>
<evidence type="ECO:0000259" key="9">
    <source>
        <dbReference type="Pfam" id="PF12704"/>
    </source>
</evidence>
<evidence type="ECO:0000259" key="8">
    <source>
        <dbReference type="Pfam" id="PF02687"/>
    </source>
</evidence>
<dbReference type="PANTHER" id="PTHR30572:SF4">
    <property type="entry name" value="ABC TRANSPORTER PERMEASE YTRF"/>
    <property type="match status" value="1"/>
</dbReference>
<keyword evidence="4 7" id="KW-1133">Transmembrane helix</keyword>
<reference evidence="10 11" key="1">
    <citation type="submission" date="2009-07" db="EMBL/GenBank/DDBJ databases">
        <authorList>
            <person name="Madupu R."/>
            <person name="Sebastian Y."/>
            <person name="Durkin A.S."/>
            <person name="Torralba M."/>
            <person name="Methe B."/>
            <person name="Sutton G.G."/>
            <person name="Strausberg R.L."/>
            <person name="Nelson K.E."/>
        </authorList>
    </citation>
    <scope>NUCLEOTIDE SEQUENCE [LARGE SCALE GENOMIC DNA]</scope>
    <source>
        <strain evidence="10 11">ATCC 35580</strain>
    </source>
</reference>